<name>A0A098C3E8_9BACT</name>
<dbReference type="Proteomes" id="UP000032417">
    <property type="component" value="Chromosome 1"/>
</dbReference>
<accession>A0A098C3E8</accession>
<keyword evidence="2" id="KW-1185">Reference proteome</keyword>
<dbReference type="KEGG" id="pbt:ING2E5B_1691"/>
<gene>
    <name evidence="1" type="ORF">ING2E5B_1691</name>
</gene>
<protein>
    <submittedName>
        <fullName evidence="1">Uncharacterized protein</fullName>
    </submittedName>
</protein>
<dbReference type="EMBL" id="LN515532">
    <property type="protein sequence ID" value="CEA16437.1"/>
    <property type="molecule type" value="Genomic_DNA"/>
</dbReference>
<organism evidence="1 2">
    <name type="scientific">Fermentimonas caenicola</name>
    <dbReference type="NCBI Taxonomy" id="1562970"/>
    <lineage>
        <taxon>Bacteria</taxon>
        <taxon>Pseudomonadati</taxon>
        <taxon>Bacteroidota</taxon>
        <taxon>Bacteroidia</taxon>
        <taxon>Bacteroidales</taxon>
        <taxon>Dysgonomonadaceae</taxon>
        <taxon>Fermentimonas</taxon>
    </lineage>
</organism>
<dbReference type="HOGENOM" id="CLU_1676255_0_0_10"/>
<dbReference type="AlphaFoldDB" id="A0A098C3E8"/>
<sequence>MKSTSVRVNKEREEFLIKEFGTAGGGLAQCAVIVENAAKAGFPVNDITESLQILSQIRAYSLREIKGKLSKLEWMYLADALNGTIITPEFRANRGGLIASIEDGNDFDDLGEKWSVCVNELIDKVNTLTGAQVDTVYTRVAQYWNSKDRDLDKWAEW</sequence>
<reference evidence="1 2" key="1">
    <citation type="submission" date="2014-08" db="EMBL/GenBank/DDBJ databases">
        <authorList>
            <person name="Wibberg D."/>
        </authorList>
    </citation>
    <scope>NUCLEOTIDE SEQUENCE [LARGE SCALE GENOMIC DNA]</scope>
    <source>
        <strain evidence="2">ING2-E5B</strain>
    </source>
</reference>
<evidence type="ECO:0000313" key="1">
    <source>
        <dbReference type="EMBL" id="CEA16437.1"/>
    </source>
</evidence>
<evidence type="ECO:0000313" key="2">
    <source>
        <dbReference type="Proteomes" id="UP000032417"/>
    </source>
</evidence>
<proteinExistence type="predicted"/>